<sequence length="108" mass="12137">MISYLKSASLRVDNRIVLQIRSFIGIELCIISILLKIYHIFQLDKRAPTFHMSQADLTTRPVARYAGCKGGMNLEDALSTLHRDIGRQGTWPVASNPSRIDPSPRAQD</sequence>
<reference evidence="4" key="1">
    <citation type="submission" date="2019-04" db="EMBL/GenBank/DDBJ databases">
        <title>Friends and foes A comparative genomics studyof 23 Aspergillus species from section Flavi.</title>
        <authorList>
            <consortium name="DOE Joint Genome Institute"/>
            <person name="Kjaerbolling I."/>
            <person name="Vesth T."/>
            <person name="Frisvad J.C."/>
            <person name="Nybo J.L."/>
            <person name="Theobald S."/>
            <person name="Kildgaard S."/>
            <person name="Isbrandt T."/>
            <person name="Kuo A."/>
            <person name="Sato A."/>
            <person name="Lyhne E.K."/>
            <person name="Kogle M.E."/>
            <person name="Wiebenga A."/>
            <person name="Kun R.S."/>
            <person name="Lubbers R.J."/>
            <person name="Makela M.R."/>
            <person name="Barry K."/>
            <person name="Chovatia M."/>
            <person name="Clum A."/>
            <person name="Daum C."/>
            <person name="Haridas S."/>
            <person name="He G."/>
            <person name="LaButti K."/>
            <person name="Lipzen A."/>
            <person name="Mondo S."/>
            <person name="Riley R."/>
            <person name="Salamov A."/>
            <person name="Simmons B.A."/>
            <person name="Magnuson J.K."/>
            <person name="Henrissat B."/>
            <person name="Mortensen U.H."/>
            <person name="Larsen T.O."/>
            <person name="Devries R.P."/>
            <person name="Grigoriev I.V."/>
            <person name="Machida M."/>
            <person name="Baker S.E."/>
            <person name="Andersen M.R."/>
        </authorList>
    </citation>
    <scope>NUCLEOTIDE SEQUENCE [LARGE SCALE GENOMIC DNA]</scope>
    <source>
        <strain evidence="4">CBS 130017</strain>
    </source>
</reference>
<keyword evidence="2" id="KW-0812">Transmembrane</keyword>
<evidence type="ECO:0000313" key="4">
    <source>
        <dbReference type="Proteomes" id="UP000325945"/>
    </source>
</evidence>
<keyword evidence="2" id="KW-0472">Membrane</keyword>
<dbReference type="EMBL" id="ML741805">
    <property type="protein sequence ID" value="KAE8325732.1"/>
    <property type="molecule type" value="Genomic_DNA"/>
</dbReference>
<keyword evidence="4" id="KW-1185">Reference proteome</keyword>
<evidence type="ECO:0000256" key="2">
    <source>
        <dbReference type="SAM" id="Phobius"/>
    </source>
</evidence>
<feature type="region of interest" description="Disordered" evidence="1">
    <location>
        <begin position="88"/>
        <end position="108"/>
    </location>
</feature>
<proteinExistence type="predicted"/>
<organism evidence="3 4">
    <name type="scientific">Aspergillus sergii</name>
    <dbReference type="NCBI Taxonomy" id="1034303"/>
    <lineage>
        <taxon>Eukaryota</taxon>
        <taxon>Fungi</taxon>
        <taxon>Dikarya</taxon>
        <taxon>Ascomycota</taxon>
        <taxon>Pezizomycotina</taxon>
        <taxon>Eurotiomycetes</taxon>
        <taxon>Eurotiomycetidae</taxon>
        <taxon>Eurotiales</taxon>
        <taxon>Aspergillaceae</taxon>
        <taxon>Aspergillus</taxon>
        <taxon>Aspergillus subgen. Circumdati</taxon>
    </lineage>
</organism>
<dbReference type="AlphaFoldDB" id="A0A5N6WYP7"/>
<keyword evidence="2" id="KW-1133">Transmembrane helix</keyword>
<evidence type="ECO:0000313" key="3">
    <source>
        <dbReference type="EMBL" id="KAE8325732.1"/>
    </source>
</evidence>
<accession>A0A5N6WYP7</accession>
<name>A0A5N6WYP7_9EURO</name>
<dbReference type="Proteomes" id="UP000325945">
    <property type="component" value="Unassembled WGS sequence"/>
</dbReference>
<protein>
    <submittedName>
        <fullName evidence="3">Uncharacterized protein</fullName>
    </submittedName>
</protein>
<evidence type="ECO:0000256" key="1">
    <source>
        <dbReference type="SAM" id="MobiDB-lite"/>
    </source>
</evidence>
<feature type="transmembrane region" description="Helical" evidence="2">
    <location>
        <begin position="20"/>
        <end position="41"/>
    </location>
</feature>
<gene>
    <name evidence="3" type="ORF">BDV39DRAFT_178206</name>
</gene>